<evidence type="ECO:0000313" key="1">
    <source>
        <dbReference type="EMBL" id="QDU96995.1"/>
    </source>
</evidence>
<name>A0A518DYW7_9BACT</name>
<dbReference type="EMBL" id="CP036433">
    <property type="protein sequence ID" value="QDU96995.1"/>
    <property type="molecule type" value="Genomic_DNA"/>
</dbReference>
<evidence type="ECO:0000313" key="2">
    <source>
        <dbReference type="Proteomes" id="UP000317648"/>
    </source>
</evidence>
<gene>
    <name evidence="1" type="ORF">Pla8534_48200</name>
</gene>
<protein>
    <submittedName>
        <fullName evidence="1">Uncharacterized protein</fullName>
    </submittedName>
</protein>
<dbReference type="SUPFAM" id="SSF49344">
    <property type="entry name" value="CBD9-like"/>
    <property type="match status" value="1"/>
</dbReference>
<accession>A0A518DYW7</accession>
<organism evidence="1 2">
    <name type="scientific">Lignipirellula cremea</name>
    <dbReference type="NCBI Taxonomy" id="2528010"/>
    <lineage>
        <taxon>Bacteria</taxon>
        <taxon>Pseudomonadati</taxon>
        <taxon>Planctomycetota</taxon>
        <taxon>Planctomycetia</taxon>
        <taxon>Pirellulales</taxon>
        <taxon>Pirellulaceae</taxon>
        <taxon>Lignipirellula</taxon>
    </lineage>
</organism>
<dbReference type="RefSeq" id="WP_145055764.1">
    <property type="nucleotide sequence ID" value="NZ_CP036433.1"/>
</dbReference>
<dbReference type="Proteomes" id="UP000317648">
    <property type="component" value="Chromosome"/>
</dbReference>
<reference evidence="1 2" key="1">
    <citation type="submission" date="2019-02" db="EMBL/GenBank/DDBJ databases">
        <title>Deep-cultivation of Planctomycetes and their phenomic and genomic characterization uncovers novel biology.</title>
        <authorList>
            <person name="Wiegand S."/>
            <person name="Jogler M."/>
            <person name="Boedeker C."/>
            <person name="Pinto D."/>
            <person name="Vollmers J."/>
            <person name="Rivas-Marin E."/>
            <person name="Kohn T."/>
            <person name="Peeters S.H."/>
            <person name="Heuer A."/>
            <person name="Rast P."/>
            <person name="Oberbeckmann S."/>
            <person name="Bunk B."/>
            <person name="Jeske O."/>
            <person name="Meyerdierks A."/>
            <person name="Storesund J.E."/>
            <person name="Kallscheuer N."/>
            <person name="Luecker S."/>
            <person name="Lage O.M."/>
            <person name="Pohl T."/>
            <person name="Merkel B.J."/>
            <person name="Hornburger P."/>
            <person name="Mueller R.-W."/>
            <person name="Bruemmer F."/>
            <person name="Labrenz M."/>
            <person name="Spormann A.M."/>
            <person name="Op den Camp H."/>
            <person name="Overmann J."/>
            <person name="Amann R."/>
            <person name="Jetten M.S.M."/>
            <person name="Mascher T."/>
            <person name="Medema M.H."/>
            <person name="Devos D.P."/>
            <person name="Kaster A.-K."/>
            <person name="Ovreas L."/>
            <person name="Rohde M."/>
            <person name="Galperin M.Y."/>
            <person name="Jogler C."/>
        </authorList>
    </citation>
    <scope>NUCLEOTIDE SEQUENCE [LARGE SCALE GENOMIC DNA]</scope>
    <source>
        <strain evidence="1 2">Pla85_3_4</strain>
    </source>
</reference>
<dbReference type="AlphaFoldDB" id="A0A518DYW7"/>
<dbReference type="KEGG" id="lcre:Pla8534_48200"/>
<dbReference type="Gene3D" id="2.60.40.1190">
    <property type="match status" value="1"/>
</dbReference>
<sequence>MRILLAIALTATAWSGLGADEIEGRKVYEVRYQEEIPYGVASWSASAAVKTGTGKESRFLPYNSEAAKGLILDATTDRDVETDPALQGRETSFYMAYNSQGWYIYIHCQEPDIQAYLDQSRDVSLELFFAPGLKRTPYYQMIVRQFAGTVSHYDWGMPHRHYRSIKDAAKVESLPLKTGYATFIFIPWEILYDRIPTDGEYWRFGLMRWGPSMTWGGKVHDTGNFGLIHFEKPPADQREKFDRRILRSAWFKYQAAAKAATTFWSDEELGDLDFYHETLKPEIDRQTALGEALGDPNEWDAFDLKRGAPAIADWMEFKYKVGELRTEFLLQKRFADNP</sequence>
<keyword evidence="2" id="KW-1185">Reference proteome</keyword>
<proteinExistence type="predicted"/>